<evidence type="ECO:0000256" key="2">
    <source>
        <dbReference type="SAM" id="SignalP"/>
    </source>
</evidence>
<keyword evidence="2" id="KW-0732">Signal</keyword>
<dbReference type="InterPro" id="IPR038076">
    <property type="entry name" value="MgtE_N_sf"/>
</dbReference>
<name>A0A0K6HNZ1_9HYPH</name>
<organism evidence="4 5">
    <name type="scientific">Pannonibacter indicus</name>
    <dbReference type="NCBI Taxonomy" id="466044"/>
    <lineage>
        <taxon>Bacteria</taxon>
        <taxon>Pseudomonadati</taxon>
        <taxon>Pseudomonadota</taxon>
        <taxon>Alphaproteobacteria</taxon>
        <taxon>Hyphomicrobiales</taxon>
        <taxon>Stappiaceae</taxon>
        <taxon>Pannonibacter</taxon>
    </lineage>
</organism>
<accession>A0A0K6HNZ1</accession>
<feature type="chain" id="PRO_5005504754" evidence="2">
    <location>
        <begin position="43"/>
        <end position="202"/>
    </location>
</feature>
<evidence type="ECO:0000313" key="5">
    <source>
        <dbReference type="Proteomes" id="UP000183900"/>
    </source>
</evidence>
<proteinExistence type="predicted"/>
<dbReference type="EMBL" id="CYHE01000002">
    <property type="protein sequence ID" value="CUA92574.1"/>
    <property type="molecule type" value="Genomic_DNA"/>
</dbReference>
<dbReference type="SUPFAM" id="SSF158791">
    <property type="entry name" value="MgtE N-terminal domain-like"/>
    <property type="match status" value="1"/>
</dbReference>
<feature type="coiled-coil region" evidence="1">
    <location>
        <begin position="96"/>
        <end position="130"/>
    </location>
</feature>
<feature type="signal peptide" evidence="2">
    <location>
        <begin position="1"/>
        <end position="42"/>
    </location>
</feature>
<keyword evidence="4" id="KW-0282">Flagellum</keyword>
<sequence>MIPCMTPAGALRPLFRLSVCRILTISCLLSLAALGFAAPAGAQTASNLRNASAEDLPVPAPAEPGDAGAPSDAALYCQNMGGAASDARLAWQTWNLIALEERLQNRIRELEQKRAEYEEWVKRREKVLGEVEGHVVSIFQRMRPEAAAAQLATLDEDTAVAVLVKLNARAASQILDEMDPARAAQLTHSMAGLSKSEAQGSL</sequence>
<dbReference type="Pfam" id="PF03448">
    <property type="entry name" value="MgtE_N"/>
    <property type="match status" value="1"/>
</dbReference>
<feature type="domain" description="Magnesium transporter MgtE intracellular" evidence="3">
    <location>
        <begin position="128"/>
        <end position="189"/>
    </location>
</feature>
<dbReference type="AlphaFoldDB" id="A0A0K6HNZ1"/>
<protein>
    <submittedName>
        <fullName evidence="4">Flagellar motility protein MotE, a chaperone for MotC folding</fullName>
    </submittedName>
</protein>
<dbReference type="Proteomes" id="UP000183900">
    <property type="component" value="Unassembled WGS sequence"/>
</dbReference>
<dbReference type="Gene3D" id="1.25.60.10">
    <property type="entry name" value="MgtE N-terminal domain-like"/>
    <property type="match status" value="1"/>
</dbReference>
<evidence type="ECO:0000313" key="4">
    <source>
        <dbReference type="EMBL" id="CUA92574.1"/>
    </source>
</evidence>
<dbReference type="InterPro" id="IPR006668">
    <property type="entry name" value="Mg_transptr_MgtE_intracell_dom"/>
</dbReference>
<evidence type="ECO:0000256" key="1">
    <source>
        <dbReference type="SAM" id="Coils"/>
    </source>
</evidence>
<keyword evidence="4" id="KW-0966">Cell projection</keyword>
<reference evidence="5" key="1">
    <citation type="submission" date="2015-08" db="EMBL/GenBank/DDBJ databases">
        <authorList>
            <person name="Varghese N."/>
        </authorList>
    </citation>
    <scope>NUCLEOTIDE SEQUENCE [LARGE SCALE GENOMIC DNA]</scope>
    <source>
        <strain evidence="5">DSM 23407</strain>
    </source>
</reference>
<keyword evidence="4" id="KW-0969">Cilium</keyword>
<gene>
    <name evidence="4" type="ORF">Ga0061067_1022</name>
</gene>
<keyword evidence="5" id="KW-1185">Reference proteome</keyword>
<keyword evidence="1" id="KW-0175">Coiled coil</keyword>
<evidence type="ECO:0000259" key="3">
    <source>
        <dbReference type="Pfam" id="PF03448"/>
    </source>
</evidence>